<keyword evidence="4" id="KW-1185">Reference proteome</keyword>
<dbReference type="InterPro" id="IPR013384">
    <property type="entry name" value="Flagell_FlgL"/>
</dbReference>
<evidence type="ECO:0000313" key="3">
    <source>
        <dbReference type="EMBL" id="GAA4919956.1"/>
    </source>
</evidence>
<dbReference type="InterPro" id="IPR001492">
    <property type="entry name" value="Flagellin"/>
</dbReference>
<dbReference type="PANTHER" id="PTHR42792">
    <property type="entry name" value="FLAGELLIN"/>
    <property type="match status" value="1"/>
</dbReference>
<name>A0ABP9FW22_9MICC</name>
<gene>
    <name evidence="3" type="primary">flgL</name>
    <name evidence="3" type="ORF">GCM10025790_14950</name>
</gene>
<dbReference type="Proteomes" id="UP001500368">
    <property type="component" value="Unassembled WGS sequence"/>
</dbReference>
<dbReference type="SUPFAM" id="SSF64518">
    <property type="entry name" value="Phase 1 flagellin"/>
    <property type="match status" value="1"/>
</dbReference>
<feature type="domain" description="Flagellin N-terminal" evidence="2">
    <location>
        <begin position="9"/>
        <end position="143"/>
    </location>
</feature>
<evidence type="ECO:0000256" key="1">
    <source>
        <dbReference type="SAM" id="Coils"/>
    </source>
</evidence>
<dbReference type="NCBIfam" id="TIGR02550">
    <property type="entry name" value="flagell_flgL"/>
    <property type="match status" value="1"/>
</dbReference>
<dbReference type="InterPro" id="IPR001029">
    <property type="entry name" value="Flagellin_N"/>
</dbReference>
<evidence type="ECO:0000259" key="2">
    <source>
        <dbReference type="Pfam" id="PF00669"/>
    </source>
</evidence>
<organism evidence="3 4">
    <name type="scientific">Nesterenkonia rhizosphaerae</name>
    <dbReference type="NCBI Taxonomy" id="1348272"/>
    <lineage>
        <taxon>Bacteria</taxon>
        <taxon>Bacillati</taxon>
        <taxon>Actinomycetota</taxon>
        <taxon>Actinomycetes</taxon>
        <taxon>Micrococcales</taxon>
        <taxon>Micrococcaceae</taxon>
        <taxon>Nesterenkonia</taxon>
    </lineage>
</organism>
<comment type="caution">
    <text evidence="3">The sequence shown here is derived from an EMBL/GenBank/DDBJ whole genome shotgun (WGS) entry which is preliminary data.</text>
</comment>
<accession>A0ABP9FW22</accession>
<reference evidence="4" key="1">
    <citation type="journal article" date="2019" name="Int. J. Syst. Evol. Microbiol.">
        <title>The Global Catalogue of Microorganisms (GCM) 10K type strain sequencing project: providing services to taxonomists for standard genome sequencing and annotation.</title>
        <authorList>
            <consortium name="The Broad Institute Genomics Platform"/>
            <consortium name="The Broad Institute Genome Sequencing Center for Infectious Disease"/>
            <person name="Wu L."/>
            <person name="Ma J."/>
        </authorList>
    </citation>
    <scope>NUCLEOTIDE SEQUENCE [LARGE SCALE GENOMIC DNA]</scope>
    <source>
        <strain evidence="4">JCM 19129</strain>
    </source>
</reference>
<keyword evidence="1" id="KW-0175">Coiled coil</keyword>
<dbReference type="PANTHER" id="PTHR42792:SF1">
    <property type="entry name" value="FLAGELLAR HOOK-ASSOCIATED PROTEIN 3"/>
    <property type="match status" value="1"/>
</dbReference>
<proteinExistence type="predicted"/>
<protein>
    <submittedName>
        <fullName evidence="3">Flagellar hook-associated protein FlgL</fullName>
    </submittedName>
</protein>
<evidence type="ECO:0000313" key="4">
    <source>
        <dbReference type="Proteomes" id="UP001500368"/>
    </source>
</evidence>
<dbReference type="RefSeq" id="WP_345477435.1">
    <property type="nucleotide sequence ID" value="NZ_BAABLW010000007.1"/>
</dbReference>
<keyword evidence="3" id="KW-0966">Cell projection</keyword>
<dbReference type="EMBL" id="BAABLW010000007">
    <property type="protein sequence ID" value="GAA4919956.1"/>
    <property type="molecule type" value="Genomic_DNA"/>
</dbReference>
<feature type="coiled-coil region" evidence="1">
    <location>
        <begin position="12"/>
        <end position="39"/>
    </location>
</feature>
<keyword evidence="3" id="KW-0282">Flagellum</keyword>
<sequence length="295" mass="31208">MQINRIPTVSLMSTADRNIQAAQQRLAAAQDKASSLKELTRPSDDPTAAAEAMAVRAQQRAADQHGRNINNANGWLSTADNALSEATSLMHQARDTVLAASNHGALNEQAREAYALQLESIRDGLLSAANTQFAGRSVFAGTSDAPSAFSPQGEYHGVAGDTVQRNISPTTTIRVDADGEAAFGSGENSIFALLDTIAGQLRAGEPVSGHLEPLQERMDSILSVQAVVGANHATALRTQESLVSEKVALETRRSALEDADLASAALELQTQEVAYQAALASSARILQTSLMDYLR</sequence>
<keyword evidence="3" id="KW-0969">Cilium</keyword>
<dbReference type="Pfam" id="PF00669">
    <property type="entry name" value="Flagellin_N"/>
    <property type="match status" value="1"/>
</dbReference>
<dbReference type="Gene3D" id="1.20.1330.10">
    <property type="entry name" value="f41 fragment of flagellin, N-terminal domain"/>
    <property type="match status" value="1"/>
</dbReference>